<dbReference type="AlphaFoldDB" id="A0A0N4WJ45"/>
<dbReference type="WBParaSite" id="HPLM_0001101701-mRNA-1">
    <property type="protein sequence ID" value="HPLM_0001101701-mRNA-1"/>
    <property type="gene ID" value="HPLM_0001101701"/>
</dbReference>
<reference evidence="1 2" key="2">
    <citation type="submission" date="2018-11" db="EMBL/GenBank/DDBJ databases">
        <authorList>
            <consortium name="Pathogen Informatics"/>
        </authorList>
    </citation>
    <scope>NUCLEOTIDE SEQUENCE [LARGE SCALE GENOMIC DNA]</scope>
    <source>
        <strain evidence="1 2">MHpl1</strain>
    </source>
</reference>
<evidence type="ECO:0000313" key="3">
    <source>
        <dbReference type="WBParaSite" id="HPLM_0001101701-mRNA-1"/>
    </source>
</evidence>
<evidence type="ECO:0000313" key="1">
    <source>
        <dbReference type="EMBL" id="VDO41770.1"/>
    </source>
</evidence>
<proteinExistence type="predicted"/>
<keyword evidence="2" id="KW-1185">Reference proteome</keyword>
<sequence length="102" mass="11395">MERSRTSSDTMTLEFSVHPSTSKCNVAVGVAVGVTSEIVMSCCRQKVRYRRWCSRHIALLWPEYLGPRRWLLSSSMKAGPSVTASPRVFEECAAFLRAGINV</sequence>
<organism evidence="3">
    <name type="scientific">Haemonchus placei</name>
    <name type="common">Barber's pole worm</name>
    <dbReference type="NCBI Taxonomy" id="6290"/>
    <lineage>
        <taxon>Eukaryota</taxon>
        <taxon>Metazoa</taxon>
        <taxon>Ecdysozoa</taxon>
        <taxon>Nematoda</taxon>
        <taxon>Chromadorea</taxon>
        <taxon>Rhabditida</taxon>
        <taxon>Rhabditina</taxon>
        <taxon>Rhabditomorpha</taxon>
        <taxon>Strongyloidea</taxon>
        <taxon>Trichostrongylidae</taxon>
        <taxon>Haemonchus</taxon>
    </lineage>
</organism>
<protein>
    <submittedName>
        <fullName evidence="1 3">Uncharacterized protein</fullName>
    </submittedName>
</protein>
<accession>A0A0N4WJ45</accession>
<evidence type="ECO:0000313" key="2">
    <source>
        <dbReference type="Proteomes" id="UP000268014"/>
    </source>
</evidence>
<reference evidence="3" key="1">
    <citation type="submission" date="2017-02" db="UniProtKB">
        <authorList>
            <consortium name="WormBaseParasite"/>
        </authorList>
    </citation>
    <scope>IDENTIFICATION</scope>
</reference>
<dbReference type="Proteomes" id="UP000268014">
    <property type="component" value="Unassembled WGS sequence"/>
</dbReference>
<name>A0A0N4WJ45_HAEPC</name>
<gene>
    <name evidence="1" type="ORF">HPLM_LOCUS11009</name>
</gene>
<dbReference type="EMBL" id="UZAF01017449">
    <property type="protein sequence ID" value="VDO41770.1"/>
    <property type="molecule type" value="Genomic_DNA"/>
</dbReference>